<protein>
    <submittedName>
        <fullName evidence="8">T9SS type A sorting domain-containing protein</fullName>
    </submittedName>
</protein>
<reference evidence="8 9" key="1">
    <citation type="submission" date="2019-07" db="EMBL/GenBank/DDBJ databases">
        <title>Hymenobacter sp. straun FUR1 Genome sequencing and assembly.</title>
        <authorList>
            <person name="Chhetri G."/>
        </authorList>
    </citation>
    <scope>NUCLEOTIDE SEQUENCE [LARGE SCALE GENOMIC DNA]</scope>
    <source>
        <strain evidence="8 9">Fur1</strain>
    </source>
</reference>
<feature type="active site" description="Proton donor" evidence="4">
    <location>
        <position position="174"/>
    </location>
</feature>
<dbReference type="InterPro" id="IPR008979">
    <property type="entry name" value="Galactose-bd-like_sf"/>
</dbReference>
<dbReference type="Gene3D" id="2.60.120.260">
    <property type="entry name" value="Galactose-binding domain-like"/>
    <property type="match status" value="1"/>
</dbReference>
<dbReference type="InterPro" id="IPR000421">
    <property type="entry name" value="FA58C"/>
</dbReference>
<dbReference type="PROSITE" id="PS50022">
    <property type="entry name" value="FA58C_3"/>
    <property type="match status" value="1"/>
</dbReference>
<dbReference type="NCBIfam" id="TIGR04183">
    <property type="entry name" value="Por_Secre_tail"/>
    <property type="match status" value="1"/>
</dbReference>
<sequence length="559" mass="60966">MRFTRYAIALGLLAGLHGAAAAQTAYKSLNYLYGISGTKTASGIHNREPNSAPATSTNRVQATAGVYPALWSGDFLFSADDVANRQTMINEAKAQWARGSLINIMFHACPPTQAEPCQWEGGVKSTLSDAQWQELITNGTTLNTNWKRRLDVVAGYLQDLKNSGVEVYFRPLHEMNQGVFWWAGRTGSNGTAKLFQITRDYLRNTKGLTNLIWVWDLQDFSSLSSDLTAYNPGSSYWDILALDMYYSDGQGYTIAKYNAMMNAAGGKPIAIGECEVLPSPSLLSTQPKWSFFMGWSELVFNKNSTAAIQQAYTASNVVSQNEMPGWGTTSTQAPNIAYQRPVTVTSTYNSTNTAAKAVDADGNTRWESAYANNQSLYVDLGRNYNVNRVRLAWEAAYAKDYQVQFSTDGSTWTTVKDMWGKTSAAADDLTGLSGTARYVKVYCINRATAYGFSLFEFEVYGTATTATAARTAQATSAAAEPQDLAIYPNPASDQLTVRLAPTSPPSGQLTLSNHLGQVVRRQATAGGENKINLQGLATGIYLLTLTDSQGQVTRKVSKQ</sequence>
<dbReference type="Pfam" id="PF00754">
    <property type="entry name" value="F5_F8_type_C"/>
    <property type="match status" value="1"/>
</dbReference>
<evidence type="ECO:0000313" key="9">
    <source>
        <dbReference type="Proteomes" id="UP000317624"/>
    </source>
</evidence>
<dbReference type="InterPro" id="IPR017853">
    <property type="entry name" value="GH"/>
</dbReference>
<evidence type="ECO:0000313" key="8">
    <source>
        <dbReference type="EMBL" id="TVT40175.1"/>
    </source>
</evidence>
<evidence type="ECO:0000256" key="1">
    <source>
        <dbReference type="ARBA" id="ARBA00007754"/>
    </source>
</evidence>
<comment type="caution">
    <text evidence="8">The sequence shown here is derived from an EMBL/GenBank/DDBJ whole genome shotgun (WGS) entry which is preliminary data.</text>
</comment>
<keyword evidence="3 4" id="KW-0326">Glycosidase</keyword>
<dbReference type="InterPro" id="IPR026444">
    <property type="entry name" value="Secre_tail"/>
</dbReference>
<evidence type="ECO:0000256" key="4">
    <source>
        <dbReference type="PROSITE-ProRule" id="PRU01100"/>
    </source>
</evidence>
<gene>
    <name evidence="8" type="ORF">FNT36_11835</name>
</gene>
<feature type="signal peptide" evidence="5">
    <location>
        <begin position="1"/>
        <end position="21"/>
    </location>
</feature>
<dbReference type="PRINTS" id="PR00739">
    <property type="entry name" value="GLHYDRLASE26"/>
</dbReference>
<dbReference type="Proteomes" id="UP000317624">
    <property type="component" value="Unassembled WGS sequence"/>
</dbReference>
<dbReference type="AlphaFoldDB" id="A0A558BUJ1"/>
<dbReference type="InterPro" id="IPR022790">
    <property type="entry name" value="GH26_dom"/>
</dbReference>
<dbReference type="InterPro" id="IPR000805">
    <property type="entry name" value="Glyco_hydro_26"/>
</dbReference>
<dbReference type="OrthoDB" id="264773at2"/>
<keyword evidence="2 4" id="KW-0378">Hydrolase</keyword>
<evidence type="ECO:0000256" key="3">
    <source>
        <dbReference type="ARBA" id="ARBA00023295"/>
    </source>
</evidence>
<dbReference type="Gene3D" id="3.20.20.80">
    <property type="entry name" value="Glycosidases"/>
    <property type="match status" value="1"/>
</dbReference>
<feature type="domain" description="F5/8 type C" evidence="6">
    <location>
        <begin position="321"/>
        <end position="462"/>
    </location>
</feature>
<feature type="active site" description="Nucleophile" evidence="4">
    <location>
        <position position="273"/>
    </location>
</feature>
<feature type="chain" id="PRO_5021802439" evidence="5">
    <location>
        <begin position="22"/>
        <end position="559"/>
    </location>
</feature>
<feature type="domain" description="GH26" evidence="7">
    <location>
        <begin position="20"/>
        <end position="321"/>
    </location>
</feature>
<dbReference type="PROSITE" id="PS51764">
    <property type="entry name" value="GH26"/>
    <property type="match status" value="1"/>
</dbReference>
<evidence type="ECO:0000256" key="2">
    <source>
        <dbReference type="ARBA" id="ARBA00022801"/>
    </source>
</evidence>
<dbReference type="EMBL" id="VMRJ01000003">
    <property type="protein sequence ID" value="TVT40175.1"/>
    <property type="molecule type" value="Genomic_DNA"/>
</dbReference>
<name>A0A558BUJ1_9BACT</name>
<evidence type="ECO:0000259" key="7">
    <source>
        <dbReference type="PROSITE" id="PS51764"/>
    </source>
</evidence>
<dbReference type="Pfam" id="PF18962">
    <property type="entry name" value="Por_Secre_tail"/>
    <property type="match status" value="1"/>
</dbReference>
<keyword evidence="9" id="KW-1185">Reference proteome</keyword>
<dbReference type="PANTHER" id="PTHR40079">
    <property type="entry name" value="MANNAN ENDO-1,4-BETA-MANNOSIDASE E-RELATED"/>
    <property type="match status" value="1"/>
</dbReference>
<comment type="similarity">
    <text evidence="1 4">Belongs to the glycosyl hydrolase 26 family.</text>
</comment>
<dbReference type="GO" id="GO:0016985">
    <property type="term" value="F:mannan endo-1,4-beta-mannosidase activity"/>
    <property type="evidence" value="ECO:0007669"/>
    <property type="project" value="InterPro"/>
</dbReference>
<dbReference type="SUPFAM" id="SSF51445">
    <property type="entry name" value="(Trans)glycosidases"/>
    <property type="match status" value="1"/>
</dbReference>
<accession>A0A558BUJ1</accession>
<evidence type="ECO:0000256" key="5">
    <source>
        <dbReference type="SAM" id="SignalP"/>
    </source>
</evidence>
<keyword evidence="5" id="KW-0732">Signal</keyword>
<organism evidence="8 9">
    <name type="scientific">Hymenobacter setariae</name>
    <dbReference type="NCBI Taxonomy" id="2594794"/>
    <lineage>
        <taxon>Bacteria</taxon>
        <taxon>Pseudomonadati</taxon>
        <taxon>Bacteroidota</taxon>
        <taxon>Cytophagia</taxon>
        <taxon>Cytophagales</taxon>
        <taxon>Hymenobacteraceae</taxon>
        <taxon>Hymenobacter</taxon>
    </lineage>
</organism>
<dbReference type="Pfam" id="PF02156">
    <property type="entry name" value="Glyco_hydro_26"/>
    <property type="match status" value="1"/>
</dbReference>
<dbReference type="SUPFAM" id="SSF49785">
    <property type="entry name" value="Galactose-binding domain-like"/>
    <property type="match status" value="1"/>
</dbReference>
<dbReference type="RefSeq" id="WP_144847821.1">
    <property type="nucleotide sequence ID" value="NZ_VMRJ01000003.1"/>
</dbReference>
<dbReference type="PANTHER" id="PTHR40079:SF4">
    <property type="entry name" value="GH26 DOMAIN-CONTAINING PROTEIN-RELATED"/>
    <property type="match status" value="1"/>
</dbReference>
<dbReference type="GO" id="GO:0006080">
    <property type="term" value="P:substituted mannan metabolic process"/>
    <property type="evidence" value="ECO:0007669"/>
    <property type="project" value="InterPro"/>
</dbReference>
<proteinExistence type="inferred from homology"/>
<evidence type="ECO:0000259" key="6">
    <source>
        <dbReference type="PROSITE" id="PS50022"/>
    </source>
</evidence>